<gene>
    <name evidence="1" type="ORF">PHYSODRAFT_470201</name>
</gene>
<dbReference type="Proteomes" id="UP000002640">
    <property type="component" value="Unassembled WGS sequence"/>
</dbReference>
<protein>
    <submittedName>
        <fullName evidence="1">Uncharacterized protein</fullName>
    </submittedName>
</protein>
<dbReference type="GeneID" id="20653918"/>
<dbReference type="RefSeq" id="XP_009513966.1">
    <property type="nucleotide sequence ID" value="XM_009515671.1"/>
</dbReference>
<dbReference type="EMBL" id="JH159151">
    <property type="protein sequence ID" value="EGZ26691.1"/>
    <property type="molecule type" value="Genomic_DNA"/>
</dbReference>
<proteinExistence type="predicted"/>
<accession>G4YLS1</accession>
<keyword evidence="2" id="KW-1185">Reference proteome</keyword>
<dbReference type="InParanoid" id="G4YLS1"/>
<dbReference type="AlphaFoldDB" id="G4YLS1"/>
<evidence type="ECO:0000313" key="2">
    <source>
        <dbReference type="Proteomes" id="UP000002640"/>
    </source>
</evidence>
<dbReference type="KEGG" id="psoj:PHYSODRAFT_470201"/>
<evidence type="ECO:0000313" key="1">
    <source>
        <dbReference type="EMBL" id="EGZ26691.1"/>
    </source>
</evidence>
<dbReference type="SMR" id="G4YLS1"/>
<organism evidence="1 2">
    <name type="scientific">Phytophthora sojae (strain P6497)</name>
    <name type="common">Soybean stem and root rot agent</name>
    <name type="synonym">Phytophthora megasperma f. sp. glycines</name>
    <dbReference type="NCBI Taxonomy" id="1094619"/>
    <lineage>
        <taxon>Eukaryota</taxon>
        <taxon>Sar</taxon>
        <taxon>Stramenopiles</taxon>
        <taxon>Oomycota</taxon>
        <taxon>Peronosporomycetes</taxon>
        <taxon>Peronosporales</taxon>
        <taxon>Peronosporaceae</taxon>
        <taxon>Phytophthora</taxon>
    </lineage>
</organism>
<sequence>MADFSDEEDLLRYRLAKEQVDADRRINWRTVWLGMPYCGKTQRQLQIRLKTLKRTHGVSLDSFPRRFRDQKSARTRLVVATR</sequence>
<reference evidence="1 2" key="1">
    <citation type="journal article" date="2006" name="Science">
        <title>Phytophthora genome sequences uncover evolutionary origins and mechanisms of pathogenesis.</title>
        <authorList>
            <person name="Tyler B.M."/>
            <person name="Tripathy S."/>
            <person name="Zhang X."/>
            <person name="Dehal P."/>
            <person name="Jiang R.H."/>
            <person name="Aerts A."/>
            <person name="Arredondo F.D."/>
            <person name="Baxter L."/>
            <person name="Bensasson D."/>
            <person name="Beynon J.L."/>
            <person name="Chapman J."/>
            <person name="Damasceno C.M."/>
            <person name="Dorrance A.E."/>
            <person name="Dou D."/>
            <person name="Dickerman A.W."/>
            <person name="Dubchak I.L."/>
            <person name="Garbelotto M."/>
            <person name="Gijzen M."/>
            <person name="Gordon S.G."/>
            <person name="Govers F."/>
            <person name="Grunwald N.J."/>
            <person name="Huang W."/>
            <person name="Ivors K.L."/>
            <person name="Jones R.W."/>
            <person name="Kamoun S."/>
            <person name="Krampis K."/>
            <person name="Lamour K.H."/>
            <person name="Lee M.K."/>
            <person name="McDonald W.H."/>
            <person name="Medina M."/>
            <person name="Meijer H.J."/>
            <person name="Nordberg E.K."/>
            <person name="Maclean D.J."/>
            <person name="Ospina-Giraldo M.D."/>
            <person name="Morris P.F."/>
            <person name="Phuntumart V."/>
            <person name="Putnam N.H."/>
            <person name="Rash S."/>
            <person name="Rose J.K."/>
            <person name="Sakihama Y."/>
            <person name="Salamov A.A."/>
            <person name="Savidor A."/>
            <person name="Scheuring C.F."/>
            <person name="Smith B.M."/>
            <person name="Sobral B.W."/>
            <person name="Terry A."/>
            <person name="Torto-Alalibo T.A."/>
            <person name="Win J."/>
            <person name="Xu Z."/>
            <person name="Zhang H."/>
            <person name="Grigoriev I.V."/>
            <person name="Rokhsar D.S."/>
            <person name="Boore J.L."/>
        </authorList>
    </citation>
    <scope>NUCLEOTIDE SEQUENCE [LARGE SCALE GENOMIC DNA]</scope>
    <source>
        <strain evidence="1 2">P6497</strain>
    </source>
</reference>
<name>G4YLS1_PHYSP</name>